<comment type="subcellular location">
    <subcellularLocation>
        <location evidence="1">Membrane</location>
        <topology evidence="1">Multi-pass membrane protein</topology>
    </subcellularLocation>
</comment>
<reference evidence="5" key="1">
    <citation type="submission" date="2025-08" db="UniProtKB">
        <authorList>
            <consortium name="RefSeq"/>
        </authorList>
    </citation>
    <scope>IDENTIFICATION</scope>
    <source>
        <tissue evidence="5">Gonads</tissue>
    </source>
</reference>
<keyword evidence="2" id="KW-0472">Membrane</keyword>
<dbReference type="Proteomes" id="UP000085678">
    <property type="component" value="Unplaced"/>
</dbReference>
<dbReference type="InParanoid" id="A0A1S3K957"/>
<keyword evidence="2" id="KW-0812">Transmembrane</keyword>
<dbReference type="Gene3D" id="1.20.1250.20">
    <property type="entry name" value="MFS general substrate transporter like domains"/>
    <property type="match status" value="2"/>
</dbReference>
<sequence>MYYGWLIVLLTSILFLAFNGIKMSWGVFVTTFSRDAVLGSSSQATLGVIQSVFFLCCSTASFIGKVTSDHCGYRIAAFTGTLLVVLGLGLSSLAPSALYLIFSYGVLYGLGMNILVSPLFFIVADWFPWEHRYHVMSTSWSMVTMPLGTVIFGNLIQWLHQTIGWRYGYLVLASFYAFWTIISIHTLQKPTKDVLQSAIQSESPLFPKQKASPSIEIRWSKQVRVVVMATWFVVYLSKGICQTISYAILVKQVESLGYTPADGAHCLTADGVAGFLSRLLVSLMGDHLKGYILYVYVICAGLLMVNNVLASYLTTLTGMFIYSTVLGLGQGPIIAAWYASCGEVLSGQDVPALFVLLRSGMGLGAAVGPFLAGFIYDISGSYKSAFLTMAALYLVNALLTAVIIFINGVQKKLAKSECRY</sequence>
<feature type="transmembrane region" description="Helical" evidence="2">
    <location>
        <begin position="319"/>
        <end position="340"/>
    </location>
</feature>
<dbReference type="GeneID" id="106179808"/>
<proteinExistence type="predicted"/>
<feature type="transmembrane region" description="Helical" evidence="2">
    <location>
        <begin position="107"/>
        <end position="127"/>
    </location>
</feature>
<dbReference type="STRING" id="7574.A0A1S3K957"/>
<dbReference type="InterPro" id="IPR020846">
    <property type="entry name" value="MFS_dom"/>
</dbReference>
<feature type="transmembrane region" description="Helical" evidence="2">
    <location>
        <begin position="42"/>
        <end position="63"/>
    </location>
</feature>
<dbReference type="SUPFAM" id="SSF103473">
    <property type="entry name" value="MFS general substrate transporter"/>
    <property type="match status" value="1"/>
</dbReference>
<evidence type="ECO:0000313" key="4">
    <source>
        <dbReference type="Proteomes" id="UP000085678"/>
    </source>
</evidence>
<dbReference type="PANTHER" id="PTHR11360">
    <property type="entry name" value="MONOCARBOXYLATE TRANSPORTER"/>
    <property type="match status" value="1"/>
</dbReference>
<feature type="transmembrane region" description="Helical" evidence="2">
    <location>
        <begin position="139"/>
        <end position="160"/>
    </location>
</feature>
<dbReference type="Pfam" id="PF07690">
    <property type="entry name" value="MFS_1"/>
    <property type="match status" value="1"/>
</dbReference>
<name>A0A1S3K957_LINAN</name>
<keyword evidence="4" id="KW-1185">Reference proteome</keyword>
<feature type="transmembrane region" description="Helical" evidence="2">
    <location>
        <begin position="293"/>
        <end position="313"/>
    </location>
</feature>
<evidence type="ECO:0000259" key="3">
    <source>
        <dbReference type="PROSITE" id="PS50850"/>
    </source>
</evidence>
<dbReference type="AlphaFoldDB" id="A0A1S3K957"/>
<protein>
    <submittedName>
        <fullName evidence="5">Monocarboxylate transporter 2-like</fullName>
    </submittedName>
</protein>
<dbReference type="KEGG" id="lak:106179808"/>
<dbReference type="InterPro" id="IPR050327">
    <property type="entry name" value="Proton-linked_MCT"/>
</dbReference>
<dbReference type="GO" id="GO:0016020">
    <property type="term" value="C:membrane"/>
    <property type="evidence" value="ECO:0007669"/>
    <property type="project" value="UniProtKB-SubCell"/>
</dbReference>
<feature type="transmembrane region" description="Helical" evidence="2">
    <location>
        <begin position="75"/>
        <end position="101"/>
    </location>
</feature>
<evidence type="ECO:0000313" key="5">
    <source>
        <dbReference type="RefSeq" id="XP_013419032.1"/>
    </source>
</evidence>
<feature type="transmembrane region" description="Helical" evidence="2">
    <location>
        <begin position="352"/>
        <end position="376"/>
    </location>
</feature>
<evidence type="ECO:0000256" key="2">
    <source>
        <dbReference type="SAM" id="Phobius"/>
    </source>
</evidence>
<feature type="transmembrane region" description="Helical" evidence="2">
    <location>
        <begin position="166"/>
        <end position="187"/>
    </location>
</feature>
<dbReference type="GO" id="GO:0022857">
    <property type="term" value="F:transmembrane transporter activity"/>
    <property type="evidence" value="ECO:0007669"/>
    <property type="project" value="InterPro"/>
</dbReference>
<dbReference type="InterPro" id="IPR036259">
    <property type="entry name" value="MFS_trans_sf"/>
</dbReference>
<gene>
    <name evidence="5" type="primary">LOC106179808</name>
</gene>
<dbReference type="PROSITE" id="PS50850">
    <property type="entry name" value="MFS"/>
    <property type="match status" value="1"/>
</dbReference>
<accession>A0A1S3K957</accession>
<dbReference type="RefSeq" id="XP_013419032.1">
    <property type="nucleotide sequence ID" value="XM_013563578.1"/>
</dbReference>
<dbReference type="InterPro" id="IPR011701">
    <property type="entry name" value="MFS"/>
</dbReference>
<organism evidence="4 5">
    <name type="scientific">Lingula anatina</name>
    <name type="common">Brachiopod</name>
    <name type="synonym">Lingula unguis</name>
    <dbReference type="NCBI Taxonomy" id="7574"/>
    <lineage>
        <taxon>Eukaryota</taxon>
        <taxon>Metazoa</taxon>
        <taxon>Spiralia</taxon>
        <taxon>Lophotrochozoa</taxon>
        <taxon>Brachiopoda</taxon>
        <taxon>Linguliformea</taxon>
        <taxon>Lingulata</taxon>
        <taxon>Lingulida</taxon>
        <taxon>Linguloidea</taxon>
        <taxon>Lingulidae</taxon>
        <taxon>Lingula</taxon>
    </lineage>
</organism>
<evidence type="ECO:0000256" key="1">
    <source>
        <dbReference type="ARBA" id="ARBA00004141"/>
    </source>
</evidence>
<dbReference type="PANTHER" id="PTHR11360:SF284">
    <property type="entry name" value="EG:103B4.3 PROTEIN-RELATED"/>
    <property type="match status" value="1"/>
</dbReference>
<feature type="domain" description="Major facilitator superfamily (MFS) profile" evidence="3">
    <location>
        <begin position="1"/>
        <end position="408"/>
    </location>
</feature>
<keyword evidence="2" id="KW-1133">Transmembrane helix</keyword>
<feature type="transmembrane region" description="Helical" evidence="2">
    <location>
        <begin position="382"/>
        <end position="406"/>
    </location>
</feature>
<dbReference type="OrthoDB" id="10016898at2759"/>